<name>A0A914ABD5_PATMI</name>
<dbReference type="AlphaFoldDB" id="A0A914ABD5"/>
<protein>
    <submittedName>
        <fullName evidence="8">Uncharacterized protein</fullName>
    </submittedName>
</protein>
<sequence>MASNVTVQSVLGKIGQDHLECSICSNRYKQPKLLDCLHSFCLKCLQELRLHQNPEGTKLTCPLCRRDTILKGDIAALPNNFTLGALVEEFAMQEQLLEGQGSEIKCQNCDEGNEAVLRCMKCNSFLCQECNRAHGRMSAMKTHEVTTMAQLRSGEISYKSKLKEEVPKCGQHPDQNLSIYCNSCLQLVCTTCSVLDHARHSLSGQTEALRKCKQEVTELTTKAEQKRTELSTATKEVEKIRKALDSTFADTTKKIKQKVEEGTTRTTEEGQKLKQEAEKIYKDRVKTLDTAQATNSKEASDAELKLEQMKQLIEQASCHEVLDLKQKLLHNLRQLTVKQPQRVSGDLSFMDFQGSEVTQEIGKLFFVDERKTTVMAQAAEPPCEVTSRPVRYWQMKTEKHKFCNKNGIKTYFRSVTQVAAFSDNEVVIVDAECKLLISMSLSLKSPTSAAVSRELEIEDLHNPTCVAVNRHDQLIVLAVPFVKIFNRKYKLLRQFKPGDCRKPNSKPTCLAVDNKDVIAVGYQNKEEITLHRWDGTLVRILPAPGIGRYLTISKGRFIYTNYKKLQSVDYNGTVVFSNEIHVQANDSIPSDAEGLCCDSDGNIYVAFSLYNNEKDEIHFFSPDGKHRGRVIKGCNYADGMAIIPNGDLVVAAGSSVKFYRRREEYE</sequence>
<evidence type="ECO:0000313" key="9">
    <source>
        <dbReference type="Proteomes" id="UP000887568"/>
    </source>
</evidence>
<dbReference type="InterPro" id="IPR018957">
    <property type="entry name" value="Znf_C3HC4_RING-type"/>
</dbReference>
<dbReference type="EnsemblMetazoa" id="XM_038205277.1">
    <property type="protein sequence ID" value="XP_038061205.1"/>
    <property type="gene ID" value="LOC119731953"/>
</dbReference>
<dbReference type="SMART" id="SM00184">
    <property type="entry name" value="RING"/>
    <property type="match status" value="2"/>
</dbReference>
<feature type="domain" description="RING-type" evidence="6">
    <location>
        <begin position="21"/>
        <end position="65"/>
    </location>
</feature>
<evidence type="ECO:0000256" key="1">
    <source>
        <dbReference type="ARBA" id="ARBA00022723"/>
    </source>
</evidence>
<dbReference type="OMA" id="QASCHEV"/>
<evidence type="ECO:0000256" key="2">
    <source>
        <dbReference type="ARBA" id="ARBA00022771"/>
    </source>
</evidence>
<dbReference type="SUPFAM" id="SSF57850">
    <property type="entry name" value="RING/U-box"/>
    <property type="match status" value="1"/>
</dbReference>
<evidence type="ECO:0000259" key="6">
    <source>
        <dbReference type="PROSITE" id="PS50089"/>
    </source>
</evidence>
<dbReference type="PANTHER" id="PTHR25462:SF296">
    <property type="entry name" value="MEIOTIC P26, ISOFORM F"/>
    <property type="match status" value="1"/>
</dbReference>
<organism evidence="8 9">
    <name type="scientific">Patiria miniata</name>
    <name type="common">Bat star</name>
    <name type="synonym">Asterina miniata</name>
    <dbReference type="NCBI Taxonomy" id="46514"/>
    <lineage>
        <taxon>Eukaryota</taxon>
        <taxon>Metazoa</taxon>
        <taxon>Echinodermata</taxon>
        <taxon>Eleutherozoa</taxon>
        <taxon>Asterozoa</taxon>
        <taxon>Asteroidea</taxon>
        <taxon>Valvatacea</taxon>
        <taxon>Valvatida</taxon>
        <taxon>Asterinidae</taxon>
        <taxon>Patiria</taxon>
    </lineage>
</organism>
<dbReference type="InterPro" id="IPR013083">
    <property type="entry name" value="Znf_RING/FYVE/PHD"/>
</dbReference>
<keyword evidence="9" id="KW-1185">Reference proteome</keyword>
<feature type="domain" description="B box-type" evidence="7">
    <location>
        <begin position="101"/>
        <end position="148"/>
    </location>
</feature>
<evidence type="ECO:0000256" key="5">
    <source>
        <dbReference type="SAM" id="Coils"/>
    </source>
</evidence>
<dbReference type="InterPro" id="IPR000315">
    <property type="entry name" value="Znf_B-box"/>
</dbReference>
<dbReference type="Pfam" id="PF22586">
    <property type="entry name" value="ANCHR-like_BBOX"/>
    <property type="match status" value="1"/>
</dbReference>
<dbReference type="InterPro" id="IPR017907">
    <property type="entry name" value="Znf_RING_CS"/>
</dbReference>
<accession>A0A914ABD5</accession>
<dbReference type="Pfam" id="PF00643">
    <property type="entry name" value="zf-B_box"/>
    <property type="match status" value="1"/>
</dbReference>
<dbReference type="PROSITE" id="PS50119">
    <property type="entry name" value="ZF_BBOX"/>
    <property type="match status" value="2"/>
</dbReference>
<dbReference type="InterPro" id="IPR001841">
    <property type="entry name" value="Znf_RING"/>
</dbReference>
<keyword evidence="3" id="KW-0862">Zinc</keyword>
<dbReference type="OrthoDB" id="9049620at2759"/>
<evidence type="ECO:0000256" key="3">
    <source>
        <dbReference type="ARBA" id="ARBA00022833"/>
    </source>
</evidence>
<dbReference type="InterPro" id="IPR047153">
    <property type="entry name" value="TRIM45/56/19-like"/>
</dbReference>
<dbReference type="Gene3D" id="3.30.40.10">
    <property type="entry name" value="Zinc/RING finger domain, C3HC4 (zinc finger)"/>
    <property type="match status" value="1"/>
</dbReference>
<dbReference type="CDD" id="cd19756">
    <property type="entry name" value="Bbox2"/>
    <property type="match status" value="1"/>
</dbReference>
<keyword evidence="5" id="KW-0175">Coiled coil</keyword>
<keyword evidence="1" id="KW-0479">Metal-binding</keyword>
<dbReference type="PROSITE" id="PS00518">
    <property type="entry name" value="ZF_RING_1"/>
    <property type="match status" value="1"/>
</dbReference>
<evidence type="ECO:0000313" key="8">
    <source>
        <dbReference type="EnsemblMetazoa" id="XP_038061205.1"/>
    </source>
</evidence>
<dbReference type="SMART" id="SM00336">
    <property type="entry name" value="BBOX"/>
    <property type="match status" value="2"/>
</dbReference>
<proteinExistence type="predicted"/>
<dbReference type="GeneID" id="119731953"/>
<dbReference type="Pfam" id="PF00097">
    <property type="entry name" value="zf-C3HC4"/>
    <property type="match status" value="1"/>
</dbReference>
<dbReference type="Proteomes" id="UP000887568">
    <property type="component" value="Unplaced"/>
</dbReference>
<feature type="domain" description="B box-type" evidence="7">
    <location>
        <begin position="164"/>
        <end position="205"/>
    </location>
</feature>
<dbReference type="Gene3D" id="2.120.10.30">
    <property type="entry name" value="TolB, C-terminal domain"/>
    <property type="match status" value="2"/>
</dbReference>
<dbReference type="Gene3D" id="4.10.830.40">
    <property type="match status" value="1"/>
</dbReference>
<feature type="coiled-coil region" evidence="5">
    <location>
        <begin position="209"/>
        <end position="243"/>
    </location>
</feature>
<dbReference type="InterPro" id="IPR011042">
    <property type="entry name" value="6-blade_b-propeller_TolB-like"/>
</dbReference>
<dbReference type="SUPFAM" id="SSF101898">
    <property type="entry name" value="NHL repeat"/>
    <property type="match status" value="1"/>
</dbReference>
<evidence type="ECO:0000259" key="7">
    <source>
        <dbReference type="PROSITE" id="PS50119"/>
    </source>
</evidence>
<dbReference type="GO" id="GO:0008270">
    <property type="term" value="F:zinc ion binding"/>
    <property type="evidence" value="ECO:0007669"/>
    <property type="project" value="UniProtKB-KW"/>
</dbReference>
<evidence type="ECO:0000256" key="4">
    <source>
        <dbReference type="PROSITE-ProRule" id="PRU00024"/>
    </source>
</evidence>
<dbReference type="RefSeq" id="XP_038061205.1">
    <property type="nucleotide sequence ID" value="XM_038205277.1"/>
</dbReference>
<dbReference type="PANTHER" id="PTHR25462">
    <property type="entry name" value="BONUS, ISOFORM C-RELATED"/>
    <property type="match status" value="1"/>
</dbReference>
<reference evidence="8" key="1">
    <citation type="submission" date="2022-11" db="UniProtKB">
        <authorList>
            <consortium name="EnsemblMetazoa"/>
        </authorList>
    </citation>
    <scope>IDENTIFICATION</scope>
</reference>
<dbReference type="PROSITE" id="PS50089">
    <property type="entry name" value="ZF_RING_2"/>
    <property type="match status" value="1"/>
</dbReference>
<dbReference type="Gene3D" id="3.30.160.60">
    <property type="entry name" value="Classic Zinc Finger"/>
    <property type="match status" value="1"/>
</dbReference>
<keyword evidence="2 4" id="KW-0863">Zinc-finger</keyword>
<dbReference type="SUPFAM" id="SSF57845">
    <property type="entry name" value="B-box zinc-binding domain"/>
    <property type="match status" value="1"/>
</dbReference>